<evidence type="ECO:0000313" key="2">
    <source>
        <dbReference type="EMBL" id="HJD40967.1"/>
    </source>
</evidence>
<accession>A0A9D2U5Y8</accession>
<evidence type="ECO:0000313" key="3">
    <source>
        <dbReference type="Proteomes" id="UP000823850"/>
    </source>
</evidence>
<evidence type="ECO:0000259" key="1">
    <source>
        <dbReference type="PROSITE" id="PS50075"/>
    </source>
</evidence>
<reference evidence="2" key="2">
    <citation type="submission" date="2021-04" db="EMBL/GenBank/DDBJ databases">
        <authorList>
            <person name="Gilroy R."/>
        </authorList>
    </citation>
    <scope>NUCLEOTIDE SEQUENCE</scope>
    <source>
        <strain evidence="2">ChiW19-6364</strain>
    </source>
</reference>
<dbReference type="InterPro" id="IPR036736">
    <property type="entry name" value="ACP-like_sf"/>
</dbReference>
<gene>
    <name evidence="2" type="ORF">H9913_13205</name>
</gene>
<dbReference type="Gene3D" id="1.10.1200.10">
    <property type="entry name" value="ACP-like"/>
    <property type="match status" value="1"/>
</dbReference>
<organism evidence="2 3">
    <name type="scientific">Candidatus Blautia stercoripullorum</name>
    <dbReference type="NCBI Taxonomy" id="2838502"/>
    <lineage>
        <taxon>Bacteria</taxon>
        <taxon>Bacillati</taxon>
        <taxon>Bacillota</taxon>
        <taxon>Clostridia</taxon>
        <taxon>Lachnospirales</taxon>
        <taxon>Lachnospiraceae</taxon>
        <taxon>Blautia</taxon>
    </lineage>
</organism>
<dbReference type="EMBL" id="DWUX01000226">
    <property type="protein sequence ID" value="HJD40967.1"/>
    <property type="molecule type" value="Genomic_DNA"/>
</dbReference>
<name>A0A9D2U5Y8_9FIRM</name>
<reference evidence="2" key="1">
    <citation type="journal article" date="2021" name="PeerJ">
        <title>Extensive microbial diversity within the chicken gut microbiome revealed by metagenomics and culture.</title>
        <authorList>
            <person name="Gilroy R."/>
            <person name="Ravi A."/>
            <person name="Getino M."/>
            <person name="Pursley I."/>
            <person name="Horton D.L."/>
            <person name="Alikhan N.F."/>
            <person name="Baker D."/>
            <person name="Gharbi K."/>
            <person name="Hall N."/>
            <person name="Watson M."/>
            <person name="Adriaenssens E.M."/>
            <person name="Foster-Nyarko E."/>
            <person name="Jarju S."/>
            <person name="Secka A."/>
            <person name="Antonio M."/>
            <person name="Oren A."/>
            <person name="Chaudhuri R.R."/>
            <person name="La Ragione R."/>
            <person name="Hildebrand F."/>
            <person name="Pallen M.J."/>
        </authorList>
    </citation>
    <scope>NUCLEOTIDE SEQUENCE</scope>
    <source>
        <strain evidence="2">ChiW19-6364</strain>
    </source>
</reference>
<dbReference type="Proteomes" id="UP000823850">
    <property type="component" value="Unassembled WGS sequence"/>
</dbReference>
<dbReference type="Pfam" id="PF00550">
    <property type="entry name" value="PP-binding"/>
    <property type="match status" value="1"/>
</dbReference>
<dbReference type="InterPro" id="IPR009081">
    <property type="entry name" value="PP-bd_ACP"/>
</dbReference>
<dbReference type="SUPFAM" id="SSF47336">
    <property type="entry name" value="ACP-like"/>
    <property type="match status" value="1"/>
</dbReference>
<proteinExistence type="predicted"/>
<dbReference type="PROSITE" id="PS50075">
    <property type="entry name" value="CARRIER"/>
    <property type="match status" value="1"/>
</dbReference>
<protein>
    <submittedName>
        <fullName evidence="2">Acyl carrier protein</fullName>
    </submittedName>
</protein>
<dbReference type="AlphaFoldDB" id="A0A9D2U5Y8"/>
<sequence>MTVEEVKEKTMEVIRESTETEMDITEDTGLYEDMGLASVEAYVLLCDLEDTFGIKIPASELRKVGTVGDLCRLVIQILSEG</sequence>
<comment type="caution">
    <text evidence="2">The sequence shown here is derived from an EMBL/GenBank/DDBJ whole genome shotgun (WGS) entry which is preliminary data.</text>
</comment>
<feature type="domain" description="Carrier" evidence="1">
    <location>
        <begin position="1"/>
        <end position="78"/>
    </location>
</feature>